<evidence type="ECO:0000256" key="3">
    <source>
        <dbReference type="SAM" id="Phobius"/>
    </source>
</evidence>
<dbReference type="Ensembl" id="ENSCPGT00000022398.1">
    <property type="protein sequence ID" value="ENSCPGP00000020436.1"/>
    <property type="gene ID" value="ENSCPGG00000014313.1"/>
</dbReference>
<dbReference type="Proteomes" id="UP000694419">
    <property type="component" value="Unplaced"/>
</dbReference>
<dbReference type="GO" id="GO:0009986">
    <property type="term" value="C:cell surface"/>
    <property type="evidence" value="ECO:0007669"/>
    <property type="project" value="TreeGrafter"/>
</dbReference>
<keyword evidence="6" id="KW-1185">Reference proteome</keyword>
<evidence type="ECO:0000259" key="4">
    <source>
        <dbReference type="PROSITE" id="PS50041"/>
    </source>
</evidence>
<dbReference type="GO" id="GO:0005886">
    <property type="term" value="C:plasma membrane"/>
    <property type="evidence" value="ECO:0007669"/>
    <property type="project" value="TreeGrafter"/>
</dbReference>
<sequence length="211" mass="22360">SRGCCPGSRPGMGGGQHHPHPEWLFPLPGKWYRLHPVCVLVVAVLVALVLALAVAVAGLSGKGGATASFPAPRSCVPCSLRSPILCPSPLPSPARTLLACPDDWVGYRNVCYYLSRDEGSWEWSQEQCSSRGASLAVLRRKWEMVSEGLLWVRGGLGGILGSVQSMGAKGLPRNLGSAPSGSCGVIREGRISTIGCSVTLQWICQKEAIQL</sequence>
<accession>A0A8C3PQP0</accession>
<organism evidence="5 6">
    <name type="scientific">Calidris pygmaea</name>
    <name type="common">Spoon-billed sandpiper</name>
    <dbReference type="NCBI Taxonomy" id="425635"/>
    <lineage>
        <taxon>Eukaryota</taxon>
        <taxon>Metazoa</taxon>
        <taxon>Chordata</taxon>
        <taxon>Craniata</taxon>
        <taxon>Vertebrata</taxon>
        <taxon>Euteleostomi</taxon>
        <taxon>Archelosauria</taxon>
        <taxon>Archosauria</taxon>
        <taxon>Dinosauria</taxon>
        <taxon>Saurischia</taxon>
        <taxon>Theropoda</taxon>
        <taxon>Coelurosauria</taxon>
        <taxon>Aves</taxon>
        <taxon>Neognathae</taxon>
        <taxon>Neoaves</taxon>
        <taxon>Charadriiformes</taxon>
        <taxon>Scolopacidae</taxon>
        <taxon>Calidris</taxon>
    </lineage>
</organism>
<dbReference type="InterPro" id="IPR016187">
    <property type="entry name" value="CTDL_fold"/>
</dbReference>
<feature type="domain" description="C-type lectin" evidence="4">
    <location>
        <begin position="107"/>
        <end position="205"/>
    </location>
</feature>
<evidence type="ECO:0000313" key="6">
    <source>
        <dbReference type="Proteomes" id="UP000694419"/>
    </source>
</evidence>
<dbReference type="AlphaFoldDB" id="A0A8C3PQP0"/>
<dbReference type="PANTHER" id="PTHR46784">
    <property type="entry name" value="KILLER CELL LECTIN-LIKE RECEPTOR SUBFAMILY B MEMBER 1"/>
    <property type="match status" value="1"/>
</dbReference>
<keyword evidence="1 3" id="KW-1133">Transmembrane helix</keyword>
<keyword evidence="2" id="KW-1015">Disulfide bond</keyword>
<dbReference type="PROSITE" id="PS50041">
    <property type="entry name" value="C_TYPE_LECTIN_2"/>
    <property type="match status" value="1"/>
</dbReference>
<dbReference type="InterPro" id="IPR051527">
    <property type="entry name" value="KLR_subfamily_B"/>
</dbReference>
<keyword evidence="3" id="KW-0472">Membrane</keyword>
<evidence type="ECO:0000256" key="2">
    <source>
        <dbReference type="ARBA" id="ARBA00023157"/>
    </source>
</evidence>
<name>A0A8C3PQP0_9CHAR</name>
<dbReference type="SUPFAM" id="SSF56436">
    <property type="entry name" value="C-type lectin-like"/>
    <property type="match status" value="1"/>
</dbReference>
<evidence type="ECO:0000313" key="5">
    <source>
        <dbReference type="Ensembl" id="ENSCPGP00000020436.1"/>
    </source>
</evidence>
<dbReference type="PANTHER" id="PTHR46784:SF1">
    <property type="entry name" value="KILLER CELL LECTIN-LIKE RECEPTOR SUBFAMILY B MEMBER 1"/>
    <property type="match status" value="1"/>
</dbReference>
<dbReference type="SMART" id="SM00034">
    <property type="entry name" value="CLECT"/>
    <property type="match status" value="1"/>
</dbReference>
<dbReference type="GO" id="GO:0042269">
    <property type="term" value="P:regulation of natural killer cell mediated cytotoxicity"/>
    <property type="evidence" value="ECO:0007669"/>
    <property type="project" value="TreeGrafter"/>
</dbReference>
<dbReference type="Gene3D" id="3.10.100.10">
    <property type="entry name" value="Mannose-Binding Protein A, subunit A"/>
    <property type="match status" value="1"/>
</dbReference>
<protein>
    <recommendedName>
        <fullName evidence="4">C-type lectin domain-containing protein</fullName>
    </recommendedName>
</protein>
<proteinExistence type="predicted"/>
<dbReference type="GO" id="GO:0038023">
    <property type="term" value="F:signaling receptor activity"/>
    <property type="evidence" value="ECO:0007669"/>
    <property type="project" value="TreeGrafter"/>
</dbReference>
<reference evidence="5" key="1">
    <citation type="submission" date="2025-08" db="UniProtKB">
        <authorList>
            <consortium name="Ensembl"/>
        </authorList>
    </citation>
    <scope>IDENTIFICATION</scope>
</reference>
<dbReference type="InterPro" id="IPR001304">
    <property type="entry name" value="C-type_lectin-like"/>
</dbReference>
<evidence type="ECO:0000256" key="1">
    <source>
        <dbReference type="ARBA" id="ARBA00022989"/>
    </source>
</evidence>
<dbReference type="InterPro" id="IPR016186">
    <property type="entry name" value="C-type_lectin-like/link_sf"/>
</dbReference>
<keyword evidence="3" id="KW-0812">Transmembrane</keyword>
<feature type="transmembrane region" description="Helical" evidence="3">
    <location>
        <begin position="34"/>
        <end position="59"/>
    </location>
</feature>
<reference evidence="5" key="2">
    <citation type="submission" date="2025-09" db="UniProtKB">
        <authorList>
            <consortium name="Ensembl"/>
        </authorList>
    </citation>
    <scope>IDENTIFICATION</scope>
</reference>